<name>A0ABR6W7M5_9BACT</name>
<dbReference type="Proteomes" id="UP000700732">
    <property type="component" value="Unassembled WGS sequence"/>
</dbReference>
<keyword evidence="2" id="KW-1185">Reference proteome</keyword>
<organism evidence="1 2">
    <name type="scientific">Spirosoma utsteinense</name>
    <dbReference type="NCBI Taxonomy" id="2585773"/>
    <lineage>
        <taxon>Bacteria</taxon>
        <taxon>Pseudomonadati</taxon>
        <taxon>Bacteroidota</taxon>
        <taxon>Cytophagia</taxon>
        <taxon>Cytophagales</taxon>
        <taxon>Cytophagaceae</taxon>
        <taxon>Spirosoma</taxon>
    </lineage>
</organism>
<evidence type="ECO:0000313" key="2">
    <source>
        <dbReference type="Proteomes" id="UP000700732"/>
    </source>
</evidence>
<gene>
    <name evidence="1" type="ORF">FH603_2658</name>
</gene>
<proteinExistence type="predicted"/>
<comment type="caution">
    <text evidence="1">The sequence shown here is derived from an EMBL/GenBank/DDBJ whole genome shotgun (WGS) entry which is preliminary data.</text>
</comment>
<protein>
    <submittedName>
        <fullName evidence="1">Uncharacterized protein</fullName>
    </submittedName>
</protein>
<reference evidence="1 2" key="1">
    <citation type="submission" date="2019-06" db="EMBL/GenBank/DDBJ databases">
        <title>Spirosoma utsteinense sp. nov. isolated from Antarctic ice-free soils.</title>
        <authorList>
            <person name="Tahon G."/>
        </authorList>
    </citation>
    <scope>NUCLEOTIDE SEQUENCE [LARGE SCALE GENOMIC DNA]</scope>
    <source>
        <strain evidence="1 2">LMG 31447</strain>
    </source>
</reference>
<accession>A0ABR6W7M5</accession>
<dbReference type="RefSeq" id="WP_235985529.1">
    <property type="nucleotide sequence ID" value="NZ_VFIA01000014.1"/>
</dbReference>
<sequence length="113" mass="12128">MLAIALLAGVCKKDEESPTPPDDNEAITTATLTLTSQTTLVQTVTATVENLNTSGDFSRATLMLRPNTTYTGAITLLDKTKTPTLEASAEVKRKRISTYSCIPSPLPPVRLHP</sequence>
<evidence type="ECO:0000313" key="1">
    <source>
        <dbReference type="EMBL" id="MBC3792148.1"/>
    </source>
</evidence>
<dbReference type="EMBL" id="VFIA01000014">
    <property type="protein sequence ID" value="MBC3792148.1"/>
    <property type="molecule type" value="Genomic_DNA"/>
</dbReference>